<dbReference type="SUPFAM" id="SSF143011">
    <property type="entry name" value="RelE-like"/>
    <property type="match status" value="1"/>
</dbReference>
<keyword evidence="4" id="KW-1185">Reference proteome</keyword>
<dbReference type="InterPro" id="IPR007712">
    <property type="entry name" value="RelE/ParE_toxin"/>
</dbReference>
<organism evidence="3 4">
    <name type="scientific">Labrys monachus</name>
    <dbReference type="NCBI Taxonomy" id="217067"/>
    <lineage>
        <taxon>Bacteria</taxon>
        <taxon>Pseudomonadati</taxon>
        <taxon>Pseudomonadota</taxon>
        <taxon>Alphaproteobacteria</taxon>
        <taxon>Hyphomicrobiales</taxon>
        <taxon>Xanthobacteraceae</taxon>
        <taxon>Labrys</taxon>
    </lineage>
</organism>
<keyword evidence="2" id="KW-1277">Toxin-antitoxin system</keyword>
<proteinExistence type="inferred from homology"/>
<evidence type="ECO:0000256" key="2">
    <source>
        <dbReference type="ARBA" id="ARBA00022649"/>
    </source>
</evidence>
<dbReference type="InterPro" id="IPR051803">
    <property type="entry name" value="TA_system_RelE-like_toxin"/>
</dbReference>
<evidence type="ECO:0000256" key="1">
    <source>
        <dbReference type="ARBA" id="ARBA00006226"/>
    </source>
</evidence>
<accession>A0ABU0FM08</accession>
<sequence>MKVQWTEKALLDLARLHDFLAPVNRSAAERVVKMLSAAPTTLSLNPRIGNRLEGFAPREVRRIVIQHYEMRYEIRDATLFVLRLWHTREDR</sequence>
<dbReference type="EMBL" id="JAUSVK010000001">
    <property type="protein sequence ID" value="MDQ0395402.1"/>
    <property type="molecule type" value="Genomic_DNA"/>
</dbReference>
<dbReference type="Pfam" id="PF05016">
    <property type="entry name" value="ParE_toxin"/>
    <property type="match status" value="1"/>
</dbReference>
<dbReference type="Gene3D" id="3.30.2310.20">
    <property type="entry name" value="RelE-like"/>
    <property type="match status" value="1"/>
</dbReference>
<dbReference type="PANTHER" id="PTHR33755:SF7">
    <property type="entry name" value="TOXIN MODULE OF TOXIN-ANTITOXIN SYSTEM RELE_STBE FAMILY"/>
    <property type="match status" value="1"/>
</dbReference>
<reference evidence="3 4" key="1">
    <citation type="submission" date="2023-07" db="EMBL/GenBank/DDBJ databases">
        <title>Genomic Encyclopedia of Type Strains, Phase IV (KMG-IV): sequencing the most valuable type-strain genomes for metagenomic binning, comparative biology and taxonomic classification.</title>
        <authorList>
            <person name="Goeker M."/>
        </authorList>
    </citation>
    <scope>NUCLEOTIDE SEQUENCE [LARGE SCALE GENOMIC DNA]</scope>
    <source>
        <strain evidence="3 4">DSM 5896</strain>
    </source>
</reference>
<gene>
    <name evidence="3" type="ORF">J3R73_005194</name>
</gene>
<name>A0ABU0FM08_9HYPH</name>
<protein>
    <submittedName>
        <fullName evidence="3">Plasmid stabilization system protein ParE</fullName>
    </submittedName>
</protein>
<dbReference type="Proteomes" id="UP001237448">
    <property type="component" value="Unassembled WGS sequence"/>
</dbReference>
<comment type="similarity">
    <text evidence="1">Belongs to the RelE toxin family.</text>
</comment>
<dbReference type="PANTHER" id="PTHR33755">
    <property type="entry name" value="TOXIN PARE1-RELATED"/>
    <property type="match status" value="1"/>
</dbReference>
<evidence type="ECO:0000313" key="3">
    <source>
        <dbReference type="EMBL" id="MDQ0395402.1"/>
    </source>
</evidence>
<evidence type="ECO:0000313" key="4">
    <source>
        <dbReference type="Proteomes" id="UP001237448"/>
    </source>
</evidence>
<comment type="caution">
    <text evidence="3">The sequence shown here is derived from an EMBL/GenBank/DDBJ whole genome shotgun (WGS) entry which is preliminary data.</text>
</comment>
<dbReference type="InterPro" id="IPR035093">
    <property type="entry name" value="RelE/ParE_toxin_dom_sf"/>
</dbReference>
<dbReference type="RefSeq" id="WP_307434065.1">
    <property type="nucleotide sequence ID" value="NZ_JAUSVK010000001.1"/>
</dbReference>